<evidence type="ECO:0000313" key="2">
    <source>
        <dbReference type="Proteomes" id="UP000824118"/>
    </source>
</evidence>
<protein>
    <submittedName>
        <fullName evidence="1">Uncharacterized protein</fullName>
    </submittedName>
</protein>
<name>A0A9D1LXX4_9FIRM</name>
<comment type="caution">
    <text evidence="1">The sequence shown here is derived from an EMBL/GenBank/DDBJ whole genome shotgun (WGS) entry which is preliminary data.</text>
</comment>
<proteinExistence type="predicted"/>
<reference evidence="1" key="2">
    <citation type="journal article" date="2021" name="PeerJ">
        <title>Extensive microbial diversity within the chicken gut microbiome revealed by metagenomics and culture.</title>
        <authorList>
            <person name="Gilroy R."/>
            <person name="Ravi A."/>
            <person name="Getino M."/>
            <person name="Pursley I."/>
            <person name="Horton D.L."/>
            <person name="Alikhan N.F."/>
            <person name="Baker D."/>
            <person name="Gharbi K."/>
            <person name="Hall N."/>
            <person name="Watson M."/>
            <person name="Adriaenssens E.M."/>
            <person name="Foster-Nyarko E."/>
            <person name="Jarju S."/>
            <person name="Secka A."/>
            <person name="Antonio M."/>
            <person name="Oren A."/>
            <person name="Chaudhuri R.R."/>
            <person name="La Ragione R."/>
            <person name="Hildebrand F."/>
            <person name="Pallen M.J."/>
        </authorList>
    </citation>
    <scope>NUCLEOTIDE SEQUENCE</scope>
    <source>
        <strain evidence="1">ChiGjej1B1-1684</strain>
    </source>
</reference>
<dbReference type="Proteomes" id="UP000824118">
    <property type="component" value="Unassembled WGS sequence"/>
</dbReference>
<organism evidence="1 2">
    <name type="scientific">Candidatus Limousia pullorum</name>
    <dbReference type="NCBI Taxonomy" id="2840860"/>
    <lineage>
        <taxon>Bacteria</taxon>
        <taxon>Bacillati</taxon>
        <taxon>Bacillota</taxon>
        <taxon>Clostridia</taxon>
        <taxon>Eubacteriales</taxon>
        <taxon>Oscillospiraceae</taxon>
        <taxon>Oscillospiraceae incertae sedis</taxon>
        <taxon>Candidatus Limousia</taxon>
    </lineage>
</organism>
<dbReference type="AlphaFoldDB" id="A0A9D1LXX4"/>
<evidence type="ECO:0000313" key="1">
    <source>
        <dbReference type="EMBL" id="HIU50011.1"/>
    </source>
</evidence>
<sequence length="227" mass="27141">MPKEIFENHNITFFCDKFLNDSIANQIIKWCETNGFPYASDIDLFLNNSSKNKVQNIFENLKPTKYVSFIISDFIVQLNEIYSAFHMYRLINGFTDKIDFHLYTINPFSTSQQINFIDLKKYTDINEYKEIFESKYKNIKYKNKISFVGEPHFIVQSQNLFDAAFYQLSLMLYHKEKELRICPVCHKYFEPKNSRVKYCGSPTCYPQKAYKRKKALEKKHKKEQLID</sequence>
<accession>A0A9D1LXX4</accession>
<gene>
    <name evidence="1" type="ORF">IAD22_03255</name>
</gene>
<dbReference type="EMBL" id="DVNG01000042">
    <property type="protein sequence ID" value="HIU50011.1"/>
    <property type="molecule type" value="Genomic_DNA"/>
</dbReference>
<reference evidence="1" key="1">
    <citation type="submission" date="2020-10" db="EMBL/GenBank/DDBJ databases">
        <authorList>
            <person name="Gilroy R."/>
        </authorList>
    </citation>
    <scope>NUCLEOTIDE SEQUENCE</scope>
    <source>
        <strain evidence="1">ChiGjej1B1-1684</strain>
    </source>
</reference>